<dbReference type="InterPro" id="IPR000210">
    <property type="entry name" value="BTB/POZ_dom"/>
</dbReference>
<proteinExistence type="predicted"/>
<reference evidence="3" key="1">
    <citation type="submission" date="2022-10" db="EMBL/GenBank/DDBJ databases">
        <title>Novel sulphate-reducing endosymbionts in the free-living metamonad Anaeramoeba.</title>
        <authorList>
            <person name="Jerlstrom-Hultqvist J."/>
            <person name="Cepicka I."/>
            <person name="Gallot-Lavallee L."/>
            <person name="Salas-Leiva D."/>
            <person name="Curtis B.A."/>
            <person name="Zahonova K."/>
            <person name="Pipaliya S."/>
            <person name="Dacks J."/>
            <person name="Roger A.J."/>
        </authorList>
    </citation>
    <scope>NUCLEOTIDE SEQUENCE</scope>
    <source>
        <strain evidence="3">BMAN</strain>
    </source>
</reference>
<protein>
    <recommendedName>
        <fullName evidence="2">BTB domain-containing protein</fullName>
    </recommendedName>
</protein>
<dbReference type="Gene3D" id="3.30.710.10">
    <property type="entry name" value="Potassium Channel Kv1.1, Chain A"/>
    <property type="match status" value="1"/>
</dbReference>
<organism evidence="3 4">
    <name type="scientific">Anaeramoeba ignava</name>
    <name type="common">Anaerobic marine amoeba</name>
    <dbReference type="NCBI Taxonomy" id="1746090"/>
    <lineage>
        <taxon>Eukaryota</taxon>
        <taxon>Metamonada</taxon>
        <taxon>Anaeramoebidae</taxon>
        <taxon>Anaeramoeba</taxon>
    </lineage>
</organism>
<dbReference type="Pfam" id="PF00651">
    <property type="entry name" value="BTB"/>
    <property type="match status" value="1"/>
</dbReference>
<evidence type="ECO:0000256" key="1">
    <source>
        <dbReference type="PROSITE-ProRule" id="PRU00235"/>
    </source>
</evidence>
<evidence type="ECO:0000313" key="4">
    <source>
        <dbReference type="Proteomes" id="UP001149090"/>
    </source>
</evidence>
<dbReference type="InterPro" id="IPR000408">
    <property type="entry name" value="Reg_chr_condens"/>
</dbReference>
<dbReference type="GO" id="GO:0005085">
    <property type="term" value="F:guanyl-nucleotide exchange factor activity"/>
    <property type="evidence" value="ECO:0007669"/>
    <property type="project" value="TreeGrafter"/>
</dbReference>
<comment type="caution">
    <text evidence="3">The sequence shown here is derived from an EMBL/GenBank/DDBJ whole genome shotgun (WGS) entry which is preliminary data.</text>
</comment>
<dbReference type="PROSITE" id="PS50097">
    <property type="entry name" value="BTB"/>
    <property type="match status" value="1"/>
</dbReference>
<feature type="domain" description="BTB" evidence="2">
    <location>
        <begin position="432"/>
        <end position="498"/>
    </location>
</feature>
<dbReference type="PANTHER" id="PTHR45982">
    <property type="entry name" value="REGULATOR OF CHROMOSOME CONDENSATION"/>
    <property type="match status" value="1"/>
</dbReference>
<dbReference type="Proteomes" id="UP001149090">
    <property type="component" value="Unassembled WGS sequence"/>
</dbReference>
<dbReference type="InterPro" id="IPR011333">
    <property type="entry name" value="SKP1/BTB/POZ_sf"/>
</dbReference>
<accession>A0A9Q0LHK8</accession>
<name>A0A9Q0LHK8_ANAIG</name>
<dbReference type="Gene3D" id="2.130.10.30">
    <property type="entry name" value="Regulator of chromosome condensation 1/beta-lactamase-inhibitor protein II"/>
    <property type="match status" value="1"/>
</dbReference>
<dbReference type="SUPFAM" id="SSF50985">
    <property type="entry name" value="RCC1/BLIP-II"/>
    <property type="match status" value="1"/>
</dbReference>
<dbReference type="GO" id="GO:0005737">
    <property type="term" value="C:cytoplasm"/>
    <property type="evidence" value="ECO:0007669"/>
    <property type="project" value="TreeGrafter"/>
</dbReference>
<gene>
    <name evidence="3" type="ORF">M0811_08977</name>
</gene>
<evidence type="ECO:0000313" key="3">
    <source>
        <dbReference type="EMBL" id="KAJ5073022.1"/>
    </source>
</evidence>
<dbReference type="SMART" id="SM00225">
    <property type="entry name" value="BTB"/>
    <property type="match status" value="1"/>
</dbReference>
<dbReference type="InterPro" id="IPR009091">
    <property type="entry name" value="RCC1/BLIP-II"/>
</dbReference>
<dbReference type="InterPro" id="IPR051553">
    <property type="entry name" value="Ran_GTPase-activating"/>
</dbReference>
<dbReference type="AlphaFoldDB" id="A0A9Q0LHK8"/>
<dbReference type="EMBL" id="JAPDFW010000077">
    <property type="protein sequence ID" value="KAJ5073022.1"/>
    <property type="molecule type" value="Genomic_DNA"/>
</dbReference>
<dbReference type="SUPFAM" id="SSF54695">
    <property type="entry name" value="POZ domain"/>
    <property type="match status" value="1"/>
</dbReference>
<sequence>MMFGFGEEMLVFHLKNQMNNNQPIPFQSDFVFDSQIKQICSGNSGTLILTSEGKVISISTSHYKKELEVKNAIKISIGFTFGVILTENSEVYCVNPENEKNHKNWLVQVSQKGEIGKIVDLVCGLSQYYLLNEKGDVFHLRMTSSYDKKEFIDKNSVFASNVRKIFAGNYAYGMFYVTKSNELFVYGSERSGNFGIIPSSKSGNSIQKVEPIPSGEIENVVMGFEHSVMLVRENGIGQLYSCGSHDYNGLGLNQDTYIFTRIDFFADENVLCFDVADNLEKRLESKELQFLSRSRFPGLSNNLQNYIVCTGAFNSFIYYSTRSNLASDLIDFFENQEGCDLHFNSINGKISCHQIIIDFRIGRENTNKLHSLIRKSSLLDAKKIMHFIYGAIPFSNEEHFQEISQMRKFPSKNHQSIFYEDLLRMFQDEKSKDFTINVQNHPIKVHKVILWARTQVFRGMFLHVHDETNQVTDYSEISLLAFNFLLYYLYNDRIDPENAHLINNSILEELTKAMDFFQLNEAEPNLVTKVKKILDTNKKAKRK</sequence>
<evidence type="ECO:0000259" key="2">
    <source>
        <dbReference type="PROSITE" id="PS50097"/>
    </source>
</evidence>
<keyword evidence="4" id="KW-1185">Reference proteome</keyword>
<dbReference type="PANTHER" id="PTHR45982:SF1">
    <property type="entry name" value="REGULATOR OF CHROMOSOME CONDENSATION"/>
    <property type="match status" value="1"/>
</dbReference>
<feature type="repeat" description="RCC1" evidence="1">
    <location>
        <begin position="181"/>
        <end position="233"/>
    </location>
</feature>
<dbReference type="PROSITE" id="PS50012">
    <property type="entry name" value="RCC1_3"/>
    <property type="match status" value="1"/>
</dbReference>